<gene>
    <name evidence="1" type="ORF">NYPRO_LOCUS17418</name>
</gene>
<accession>A0A811Z656</accession>
<evidence type="ECO:0000313" key="1">
    <source>
        <dbReference type="EMBL" id="CAD7684625.1"/>
    </source>
</evidence>
<sequence>MQSQERDIGYFDNFKANSRNVTDSMTFATKSIQTTIIGYKGCDLFAVLDQLDPDALPDGRIWLLGFNPPGTQAAQHRELPSLETLPHDSLRVGSAPEGVGLQRRAQVGLLVLLIMPLLVPPVAAELPGGTEAAALACERSPG</sequence>
<reference evidence="1" key="1">
    <citation type="submission" date="2020-12" db="EMBL/GenBank/DDBJ databases">
        <authorList>
            <consortium name="Molecular Ecology Group"/>
        </authorList>
    </citation>
    <scope>NUCLEOTIDE SEQUENCE</scope>
    <source>
        <strain evidence="1">TBG_1078</strain>
    </source>
</reference>
<proteinExistence type="predicted"/>
<keyword evidence="2" id="KW-1185">Reference proteome</keyword>
<dbReference type="Proteomes" id="UP000645828">
    <property type="component" value="Unassembled WGS sequence"/>
</dbReference>
<name>A0A811Z656_NYCPR</name>
<comment type="caution">
    <text evidence="1">The sequence shown here is derived from an EMBL/GenBank/DDBJ whole genome shotgun (WGS) entry which is preliminary data.</text>
</comment>
<dbReference type="AlphaFoldDB" id="A0A811Z656"/>
<protein>
    <submittedName>
        <fullName evidence="1">(raccoon dog) hypothetical protein</fullName>
    </submittedName>
</protein>
<dbReference type="EMBL" id="CAJHUB010000758">
    <property type="protein sequence ID" value="CAD7684625.1"/>
    <property type="molecule type" value="Genomic_DNA"/>
</dbReference>
<evidence type="ECO:0000313" key="2">
    <source>
        <dbReference type="Proteomes" id="UP000645828"/>
    </source>
</evidence>
<organism evidence="1 2">
    <name type="scientific">Nyctereutes procyonoides</name>
    <name type="common">Raccoon dog</name>
    <name type="synonym">Canis procyonoides</name>
    <dbReference type="NCBI Taxonomy" id="34880"/>
    <lineage>
        <taxon>Eukaryota</taxon>
        <taxon>Metazoa</taxon>
        <taxon>Chordata</taxon>
        <taxon>Craniata</taxon>
        <taxon>Vertebrata</taxon>
        <taxon>Euteleostomi</taxon>
        <taxon>Mammalia</taxon>
        <taxon>Eutheria</taxon>
        <taxon>Laurasiatheria</taxon>
        <taxon>Carnivora</taxon>
        <taxon>Caniformia</taxon>
        <taxon>Canidae</taxon>
        <taxon>Nyctereutes</taxon>
    </lineage>
</organism>